<name>A0AAU2JKZ5_9ACTN</name>
<reference evidence="2" key="1">
    <citation type="submission" date="2022-10" db="EMBL/GenBank/DDBJ databases">
        <title>The complete genomes of actinobacterial strains from the NBC collection.</title>
        <authorList>
            <person name="Joergensen T.S."/>
            <person name="Alvarez Arevalo M."/>
            <person name="Sterndorff E.B."/>
            <person name="Faurdal D."/>
            <person name="Vuksanovic O."/>
            <person name="Mourched A.-S."/>
            <person name="Charusanti P."/>
            <person name="Shaw S."/>
            <person name="Blin K."/>
            <person name="Weber T."/>
        </authorList>
    </citation>
    <scope>NUCLEOTIDE SEQUENCE</scope>
    <source>
        <strain evidence="2">NBC_00049</strain>
    </source>
</reference>
<dbReference type="AlphaFoldDB" id="A0AAU2JKZ5"/>
<gene>
    <name evidence="2" type="ORF">OG327_01615</name>
</gene>
<feature type="transmembrane region" description="Helical" evidence="1">
    <location>
        <begin position="43"/>
        <end position="59"/>
    </location>
</feature>
<sequence length="74" mass="8398">MLINVILRVLPLWIREPLLIAVCFSFAGLGLYSYVVVGEWERAAMGLVFLAIGILRAFILRREWRARPRAGQVG</sequence>
<proteinExistence type="predicted"/>
<evidence type="ECO:0000313" key="2">
    <source>
        <dbReference type="EMBL" id="WTU72128.1"/>
    </source>
</evidence>
<keyword evidence="1" id="KW-0812">Transmembrane</keyword>
<keyword evidence="1" id="KW-1133">Transmembrane helix</keyword>
<keyword evidence="1" id="KW-0472">Membrane</keyword>
<protein>
    <submittedName>
        <fullName evidence="2">Uncharacterized protein</fullName>
    </submittedName>
</protein>
<dbReference type="EMBL" id="CP108264">
    <property type="protein sequence ID" value="WTU72128.1"/>
    <property type="molecule type" value="Genomic_DNA"/>
</dbReference>
<accession>A0AAU2JKZ5</accession>
<feature type="transmembrane region" description="Helical" evidence="1">
    <location>
        <begin position="18"/>
        <end position="37"/>
    </location>
</feature>
<organism evidence="2">
    <name type="scientific">Streptomyces sp. NBC_00049</name>
    <dbReference type="NCBI Taxonomy" id="2903617"/>
    <lineage>
        <taxon>Bacteria</taxon>
        <taxon>Bacillati</taxon>
        <taxon>Actinomycetota</taxon>
        <taxon>Actinomycetes</taxon>
        <taxon>Kitasatosporales</taxon>
        <taxon>Streptomycetaceae</taxon>
        <taxon>Streptomyces</taxon>
    </lineage>
</organism>
<evidence type="ECO:0000256" key="1">
    <source>
        <dbReference type="SAM" id="Phobius"/>
    </source>
</evidence>